<dbReference type="Proteomes" id="UP000268033">
    <property type="component" value="Unassembled WGS sequence"/>
</dbReference>
<organism evidence="1 2">
    <name type="scientific">Gallaecimonas pentaromativorans</name>
    <dbReference type="NCBI Taxonomy" id="584787"/>
    <lineage>
        <taxon>Bacteria</taxon>
        <taxon>Pseudomonadati</taxon>
        <taxon>Pseudomonadota</taxon>
        <taxon>Gammaproteobacteria</taxon>
        <taxon>Enterobacterales</taxon>
        <taxon>Gallaecimonadaceae</taxon>
        <taxon>Gallaecimonas</taxon>
    </lineage>
</organism>
<accession>A0A3N1P845</accession>
<dbReference type="EMBL" id="RJUL01000004">
    <property type="protein sequence ID" value="ROQ27522.1"/>
    <property type="molecule type" value="Genomic_DNA"/>
</dbReference>
<comment type="caution">
    <text evidence="1">The sequence shown here is derived from an EMBL/GenBank/DDBJ whole genome shotgun (WGS) entry which is preliminary data.</text>
</comment>
<proteinExistence type="predicted"/>
<evidence type="ECO:0000313" key="1">
    <source>
        <dbReference type="EMBL" id="ROQ27522.1"/>
    </source>
</evidence>
<name>A0A3N1P845_9GAMM</name>
<keyword evidence="2" id="KW-1185">Reference proteome</keyword>
<reference evidence="1 2" key="1">
    <citation type="submission" date="2018-11" db="EMBL/GenBank/DDBJ databases">
        <title>Genomic Encyclopedia of Type Strains, Phase IV (KMG-IV): sequencing the most valuable type-strain genomes for metagenomic binning, comparative biology and taxonomic classification.</title>
        <authorList>
            <person name="Goeker M."/>
        </authorList>
    </citation>
    <scope>NUCLEOTIDE SEQUENCE [LARGE SCALE GENOMIC DNA]</scope>
    <source>
        <strain evidence="1 2">DSM 21945</strain>
    </source>
</reference>
<evidence type="ECO:0008006" key="3">
    <source>
        <dbReference type="Google" id="ProtNLM"/>
    </source>
</evidence>
<sequence>MQTVLTRKAVTMTDLRKPSKVLQEANGSPVAILDRGEVRAYLVPASAVESTTFEAASTGEAMAALKSRKQTIAPVLKYLEDK</sequence>
<dbReference type="AlphaFoldDB" id="A0A3N1P845"/>
<evidence type="ECO:0000313" key="2">
    <source>
        <dbReference type="Proteomes" id="UP000268033"/>
    </source>
</evidence>
<gene>
    <name evidence="1" type="ORF">EDC28_104172</name>
</gene>
<dbReference type="RefSeq" id="WP_148049826.1">
    <property type="nucleotide sequence ID" value="NZ_RJUL01000004.1"/>
</dbReference>
<protein>
    <recommendedName>
        <fullName evidence="3">Antitoxin StbD</fullName>
    </recommendedName>
</protein>